<dbReference type="GO" id="GO:0016757">
    <property type="term" value="F:glycosyltransferase activity"/>
    <property type="evidence" value="ECO:0007669"/>
    <property type="project" value="UniProtKB-KW"/>
</dbReference>
<dbReference type="PANTHER" id="PTHR33908:SF11">
    <property type="entry name" value="MEMBRANE PROTEIN"/>
    <property type="match status" value="1"/>
</dbReference>
<sequence length="519" mass="55738">MSSLPTASPPLPAPAAGALPAVMRRPLPWLLAWAAAHVALRLALSPALRWDEAEQTLWSQQLAWGYGMQPPLYTWLQWGLNAVLGPSLLSLAVLKHGLLALTYLFMGLAARALLPPRAAWWAAASMVMLPPLGWSSLHDQTHTVLVTAVTAATWWVAIRLVQAPRPARYALLGLVLALGLLSKYNYALVAAALGAAALSVPATRRVLLARGLCITVVVAAVLVAPHALWQFDHWHETASAITDKMELQSQGGLLDGLGELALTLLETLLLWALLAAWAFRGAWLRRAPAGVAAPTQAAPWARPLLARYLVLVLAAFVAMVVLGGVTEFKEHWMQPVFCVLPLAAFVWRPQLEGAPGGGRFTGAVLGVALLFFLATAAYPWVAGLRGRPGELNQPIRALTQDLRAAGYDGRSPIIAADHMLAGALRTRFPAAPATDCDGNEQPVAACVAEETADARAAGQGWLLISRDDRLPDDWWDEAQTVLPAGATPRVLALPWRYVPAGSAPEHYRFVWHPPQGKAP</sequence>
<dbReference type="InterPro" id="IPR038731">
    <property type="entry name" value="RgtA/B/C-like"/>
</dbReference>
<comment type="subcellular location">
    <subcellularLocation>
        <location evidence="1">Cell membrane</location>
        <topology evidence="1">Multi-pass membrane protein</topology>
    </subcellularLocation>
</comment>
<evidence type="ECO:0000313" key="11">
    <source>
        <dbReference type="Proteomes" id="UP001589834"/>
    </source>
</evidence>
<dbReference type="Pfam" id="PF13231">
    <property type="entry name" value="PMT_2"/>
    <property type="match status" value="1"/>
</dbReference>
<proteinExistence type="predicted"/>
<evidence type="ECO:0000256" key="4">
    <source>
        <dbReference type="ARBA" id="ARBA00022679"/>
    </source>
</evidence>
<evidence type="ECO:0000313" key="10">
    <source>
        <dbReference type="EMBL" id="MFC0594049.1"/>
    </source>
</evidence>
<evidence type="ECO:0000256" key="8">
    <source>
        <dbReference type="SAM" id="Phobius"/>
    </source>
</evidence>
<feature type="transmembrane region" description="Helical" evidence="8">
    <location>
        <begin position="331"/>
        <end position="348"/>
    </location>
</feature>
<keyword evidence="3 10" id="KW-0328">Glycosyltransferase</keyword>
<feature type="transmembrane region" description="Helical" evidence="8">
    <location>
        <begin position="118"/>
        <end position="137"/>
    </location>
</feature>
<feature type="transmembrane region" description="Helical" evidence="8">
    <location>
        <begin position="304"/>
        <end position="325"/>
    </location>
</feature>
<dbReference type="RefSeq" id="WP_377484539.1">
    <property type="nucleotide sequence ID" value="NZ_JBHLTN010000034.1"/>
</dbReference>
<dbReference type="InterPro" id="IPR050297">
    <property type="entry name" value="LipidA_mod_glycosyltrf_83"/>
</dbReference>
<evidence type="ECO:0000256" key="7">
    <source>
        <dbReference type="ARBA" id="ARBA00023136"/>
    </source>
</evidence>
<keyword evidence="4 10" id="KW-0808">Transferase</keyword>
<evidence type="ECO:0000256" key="6">
    <source>
        <dbReference type="ARBA" id="ARBA00022989"/>
    </source>
</evidence>
<keyword evidence="11" id="KW-1185">Reference proteome</keyword>
<name>A0ABV6PW32_9BURK</name>
<gene>
    <name evidence="10" type="ORF">ACFFGG_15970</name>
</gene>
<keyword evidence="6 8" id="KW-1133">Transmembrane helix</keyword>
<protein>
    <submittedName>
        <fullName evidence="10">ArnT family glycosyltransferase</fullName>
        <ecNumber evidence="10">2.4.-.-</ecNumber>
    </submittedName>
</protein>
<keyword evidence="2" id="KW-1003">Cell membrane</keyword>
<feature type="transmembrane region" description="Helical" evidence="8">
    <location>
        <begin position="360"/>
        <end position="381"/>
    </location>
</feature>
<dbReference type="Proteomes" id="UP001589834">
    <property type="component" value="Unassembled WGS sequence"/>
</dbReference>
<feature type="transmembrane region" description="Helical" evidence="8">
    <location>
        <begin position="207"/>
        <end position="229"/>
    </location>
</feature>
<dbReference type="EMBL" id="JBHLTN010000034">
    <property type="protein sequence ID" value="MFC0594049.1"/>
    <property type="molecule type" value="Genomic_DNA"/>
</dbReference>
<comment type="caution">
    <text evidence="10">The sequence shown here is derived from an EMBL/GenBank/DDBJ whole genome shotgun (WGS) entry which is preliminary data.</text>
</comment>
<dbReference type="PANTHER" id="PTHR33908">
    <property type="entry name" value="MANNOSYLTRANSFERASE YKCB-RELATED"/>
    <property type="match status" value="1"/>
</dbReference>
<feature type="transmembrane region" description="Helical" evidence="8">
    <location>
        <begin position="144"/>
        <end position="163"/>
    </location>
</feature>
<organism evidence="10 11">
    <name type="scientific">Ottowia pentelensis</name>
    <dbReference type="NCBI Taxonomy" id="511108"/>
    <lineage>
        <taxon>Bacteria</taxon>
        <taxon>Pseudomonadati</taxon>
        <taxon>Pseudomonadota</taxon>
        <taxon>Betaproteobacteria</taxon>
        <taxon>Burkholderiales</taxon>
        <taxon>Comamonadaceae</taxon>
        <taxon>Ottowia</taxon>
    </lineage>
</organism>
<evidence type="ECO:0000256" key="2">
    <source>
        <dbReference type="ARBA" id="ARBA00022475"/>
    </source>
</evidence>
<evidence type="ECO:0000256" key="5">
    <source>
        <dbReference type="ARBA" id="ARBA00022692"/>
    </source>
</evidence>
<evidence type="ECO:0000259" key="9">
    <source>
        <dbReference type="Pfam" id="PF13231"/>
    </source>
</evidence>
<reference evidence="10 11" key="1">
    <citation type="submission" date="2024-09" db="EMBL/GenBank/DDBJ databases">
        <authorList>
            <person name="Sun Q."/>
            <person name="Mori K."/>
        </authorList>
    </citation>
    <scope>NUCLEOTIDE SEQUENCE [LARGE SCALE GENOMIC DNA]</scope>
    <source>
        <strain evidence="10 11">NCAIM B.02336</strain>
    </source>
</reference>
<feature type="transmembrane region" description="Helical" evidence="8">
    <location>
        <begin position="78"/>
        <end position="106"/>
    </location>
</feature>
<dbReference type="EC" id="2.4.-.-" evidence="10"/>
<accession>A0ABV6PW32</accession>
<evidence type="ECO:0000256" key="1">
    <source>
        <dbReference type="ARBA" id="ARBA00004651"/>
    </source>
</evidence>
<keyword evidence="5 8" id="KW-0812">Transmembrane</keyword>
<keyword evidence="7 8" id="KW-0472">Membrane</keyword>
<feature type="transmembrane region" description="Helical" evidence="8">
    <location>
        <begin position="169"/>
        <end position="195"/>
    </location>
</feature>
<feature type="transmembrane region" description="Helical" evidence="8">
    <location>
        <begin position="260"/>
        <end position="283"/>
    </location>
</feature>
<evidence type="ECO:0000256" key="3">
    <source>
        <dbReference type="ARBA" id="ARBA00022676"/>
    </source>
</evidence>
<feature type="domain" description="Glycosyltransferase RgtA/B/C/D-like" evidence="9">
    <location>
        <begin position="69"/>
        <end position="229"/>
    </location>
</feature>